<dbReference type="FunFam" id="3.30.70.270:FF:000001">
    <property type="entry name" value="Diguanylate cyclase domain protein"/>
    <property type="match status" value="1"/>
</dbReference>
<organism evidence="6 7">
    <name type="scientific">Pseudomonas kuykendallii</name>
    <dbReference type="NCBI Taxonomy" id="1007099"/>
    <lineage>
        <taxon>Bacteria</taxon>
        <taxon>Pseudomonadati</taxon>
        <taxon>Pseudomonadota</taxon>
        <taxon>Gammaproteobacteria</taxon>
        <taxon>Pseudomonadales</taxon>
        <taxon>Pseudomonadaceae</taxon>
        <taxon>Pseudomonas</taxon>
    </lineage>
</organism>
<keyword evidence="7" id="KW-1185">Reference proteome</keyword>
<name>A0A1H2ZS55_9PSED</name>
<dbReference type="InterPro" id="IPR043128">
    <property type="entry name" value="Rev_trsase/Diguanyl_cyclase"/>
</dbReference>
<dbReference type="GO" id="GO:1902201">
    <property type="term" value="P:negative regulation of bacterial-type flagellum-dependent cell motility"/>
    <property type="evidence" value="ECO:0007669"/>
    <property type="project" value="TreeGrafter"/>
</dbReference>
<dbReference type="Pfam" id="PF05230">
    <property type="entry name" value="MASE2"/>
    <property type="match status" value="1"/>
</dbReference>
<dbReference type="PANTHER" id="PTHR45138">
    <property type="entry name" value="REGULATORY COMPONENTS OF SENSORY TRANSDUCTION SYSTEM"/>
    <property type="match status" value="1"/>
</dbReference>
<dbReference type="SUPFAM" id="SSF55073">
    <property type="entry name" value="Nucleotide cyclase"/>
    <property type="match status" value="1"/>
</dbReference>
<evidence type="ECO:0000313" key="6">
    <source>
        <dbReference type="EMBL" id="SDX20402.1"/>
    </source>
</evidence>
<comment type="cofactor">
    <cofactor evidence="1">
        <name>Mg(2+)</name>
        <dbReference type="ChEBI" id="CHEBI:18420"/>
    </cofactor>
</comment>
<dbReference type="Gene3D" id="3.30.70.270">
    <property type="match status" value="1"/>
</dbReference>
<dbReference type="PROSITE" id="PS50887">
    <property type="entry name" value="GGDEF"/>
    <property type="match status" value="1"/>
</dbReference>
<dbReference type="AlphaFoldDB" id="A0A1H2ZS55"/>
<dbReference type="GO" id="GO:0043709">
    <property type="term" value="P:cell adhesion involved in single-species biofilm formation"/>
    <property type="evidence" value="ECO:0007669"/>
    <property type="project" value="TreeGrafter"/>
</dbReference>
<evidence type="ECO:0000256" key="3">
    <source>
        <dbReference type="ARBA" id="ARBA00012528"/>
    </source>
</evidence>
<dbReference type="NCBIfam" id="TIGR00254">
    <property type="entry name" value="GGDEF"/>
    <property type="match status" value="1"/>
</dbReference>
<dbReference type="GO" id="GO:0052621">
    <property type="term" value="F:diguanylate cyclase activity"/>
    <property type="evidence" value="ECO:0007669"/>
    <property type="project" value="UniProtKB-EC"/>
</dbReference>
<keyword evidence="4" id="KW-1133">Transmembrane helix</keyword>
<feature type="transmembrane region" description="Helical" evidence="4">
    <location>
        <begin position="84"/>
        <end position="105"/>
    </location>
</feature>
<comment type="subcellular location">
    <subcellularLocation>
        <location evidence="2">Cell inner membrane</location>
    </subcellularLocation>
</comment>
<dbReference type="EMBL" id="FNNU01000003">
    <property type="protein sequence ID" value="SDX20402.1"/>
    <property type="molecule type" value="Genomic_DNA"/>
</dbReference>
<feature type="transmembrane region" description="Helical" evidence="4">
    <location>
        <begin position="59"/>
        <end position="78"/>
    </location>
</feature>
<dbReference type="PANTHER" id="PTHR45138:SF24">
    <property type="entry name" value="DIGUANYLATE CYCLASE DGCC-RELATED"/>
    <property type="match status" value="1"/>
</dbReference>
<evidence type="ECO:0000256" key="4">
    <source>
        <dbReference type="SAM" id="Phobius"/>
    </source>
</evidence>
<dbReference type="InterPro" id="IPR029787">
    <property type="entry name" value="Nucleotide_cyclase"/>
</dbReference>
<dbReference type="Proteomes" id="UP000243778">
    <property type="component" value="Unassembled WGS sequence"/>
</dbReference>
<dbReference type="SMART" id="SM00267">
    <property type="entry name" value="GGDEF"/>
    <property type="match status" value="1"/>
</dbReference>
<feature type="domain" description="GGDEF" evidence="5">
    <location>
        <begin position="257"/>
        <end position="389"/>
    </location>
</feature>
<dbReference type="InterPro" id="IPR000160">
    <property type="entry name" value="GGDEF_dom"/>
</dbReference>
<sequence>MVPILQMQTTWLAPGWHPGLSHKGLVLSDIVAAVLSQDLDVHDPITSDKAGLSFVRRAFLPRAIGLGTGFLCVAVVLWERQSPIWLWALLVAFSYGWPLLAYWMALRSRSPYVIERRQVLFDSLMGGFWIASIGFNVLPTVMMLSMLAMNNTAAGGVRFVLRGMAMQALGMVVSVLLLGFSFTPQISQQILYACLPMLVIHPLTIGLVLYRLAIQLGQHKRTLSELSRTDSLTGLFNRRYWSEQASLVFDDCRARGQAASLALIDVDHFKSSNDRYGHIAGDEVLREVGRCIQRNLRLTDIAGRYGGDEFCVLLPDTESGEALAVLERLREEITSLAFSQAEGLSVSLSIGIAGFHTGLEDAQAWLKRADEALYRAKELGRNRVVAAAG</sequence>
<feature type="transmembrane region" description="Helical" evidence="4">
    <location>
        <begin position="159"/>
        <end position="178"/>
    </location>
</feature>
<dbReference type="STRING" id="1007099.SAMN05216287_2432"/>
<gene>
    <name evidence="6" type="ORF">SAMN05216287_2432</name>
</gene>
<feature type="transmembrane region" description="Helical" evidence="4">
    <location>
        <begin position="126"/>
        <end position="147"/>
    </location>
</feature>
<keyword evidence="4" id="KW-0812">Transmembrane</keyword>
<dbReference type="InterPro" id="IPR050469">
    <property type="entry name" value="Diguanylate_Cyclase"/>
</dbReference>
<dbReference type="GO" id="GO:0005886">
    <property type="term" value="C:plasma membrane"/>
    <property type="evidence" value="ECO:0007669"/>
    <property type="project" value="UniProtKB-SubCell"/>
</dbReference>
<evidence type="ECO:0000313" key="7">
    <source>
        <dbReference type="Proteomes" id="UP000243778"/>
    </source>
</evidence>
<reference evidence="7" key="1">
    <citation type="submission" date="2016-10" db="EMBL/GenBank/DDBJ databases">
        <authorList>
            <person name="Varghese N."/>
            <person name="Submissions S."/>
        </authorList>
    </citation>
    <scope>NUCLEOTIDE SEQUENCE [LARGE SCALE GENOMIC DNA]</scope>
    <source>
        <strain evidence="7">NRRL B-59562</strain>
    </source>
</reference>
<dbReference type="CDD" id="cd01949">
    <property type="entry name" value="GGDEF"/>
    <property type="match status" value="1"/>
</dbReference>
<evidence type="ECO:0000256" key="2">
    <source>
        <dbReference type="ARBA" id="ARBA00004533"/>
    </source>
</evidence>
<evidence type="ECO:0000259" key="5">
    <source>
        <dbReference type="PROSITE" id="PS50887"/>
    </source>
</evidence>
<feature type="transmembrane region" description="Helical" evidence="4">
    <location>
        <begin position="190"/>
        <end position="213"/>
    </location>
</feature>
<proteinExistence type="predicted"/>
<keyword evidence="4" id="KW-0472">Membrane</keyword>
<evidence type="ECO:0000256" key="1">
    <source>
        <dbReference type="ARBA" id="ARBA00001946"/>
    </source>
</evidence>
<dbReference type="Pfam" id="PF00990">
    <property type="entry name" value="GGDEF"/>
    <property type="match status" value="1"/>
</dbReference>
<dbReference type="EC" id="2.7.7.65" evidence="3"/>
<accession>A0A1H2ZS55</accession>
<dbReference type="InterPro" id="IPR007894">
    <property type="entry name" value="MASE2"/>
</dbReference>
<protein>
    <recommendedName>
        <fullName evidence="3">diguanylate cyclase</fullName>
        <ecNumber evidence="3">2.7.7.65</ecNumber>
    </recommendedName>
</protein>